<sequence>MDFEKHYIGELIDEISKNDNIKIKINNKDILRIFRNSIMHFHTTIRNKGVNVEEFIYDKNDFIIFTENVNILMCEIRRVKTYILTK</sequence>
<name>A9AY57_HERA2</name>
<dbReference type="KEGG" id="hau:Haur_4307"/>
<dbReference type="AlphaFoldDB" id="A9AY57"/>
<evidence type="ECO:0000313" key="2">
    <source>
        <dbReference type="Proteomes" id="UP000000787"/>
    </source>
</evidence>
<evidence type="ECO:0000313" key="1">
    <source>
        <dbReference type="EMBL" id="ABX06939.1"/>
    </source>
</evidence>
<dbReference type="BioCyc" id="HAUR316274:GHYA-4359-MONOMER"/>
<accession>A9AY57</accession>
<dbReference type="InParanoid" id="A9AY57"/>
<organism evidence="1 2">
    <name type="scientific">Herpetosiphon aurantiacus (strain ATCC 23779 / DSM 785 / 114-95)</name>
    <dbReference type="NCBI Taxonomy" id="316274"/>
    <lineage>
        <taxon>Bacteria</taxon>
        <taxon>Bacillati</taxon>
        <taxon>Chloroflexota</taxon>
        <taxon>Chloroflexia</taxon>
        <taxon>Herpetosiphonales</taxon>
        <taxon>Herpetosiphonaceae</taxon>
        <taxon>Herpetosiphon</taxon>
    </lineage>
</organism>
<dbReference type="EMBL" id="CP000875">
    <property type="protein sequence ID" value="ABX06939.1"/>
    <property type="molecule type" value="Genomic_DNA"/>
</dbReference>
<reference evidence="1 2" key="1">
    <citation type="journal article" date="2011" name="Stand. Genomic Sci.">
        <title>Complete genome sequence of the filamentous gliding predatory bacterium Herpetosiphon aurantiacus type strain (114-95(T)).</title>
        <authorList>
            <person name="Kiss H."/>
            <person name="Nett M."/>
            <person name="Domin N."/>
            <person name="Martin K."/>
            <person name="Maresca J.A."/>
            <person name="Copeland A."/>
            <person name="Lapidus A."/>
            <person name="Lucas S."/>
            <person name="Berry K.W."/>
            <person name="Glavina Del Rio T."/>
            <person name="Dalin E."/>
            <person name="Tice H."/>
            <person name="Pitluck S."/>
            <person name="Richardson P."/>
            <person name="Bruce D."/>
            <person name="Goodwin L."/>
            <person name="Han C."/>
            <person name="Detter J.C."/>
            <person name="Schmutz J."/>
            <person name="Brettin T."/>
            <person name="Land M."/>
            <person name="Hauser L."/>
            <person name="Kyrpides N.C."/>
            <person name="Ivanova N."/>
            <person name="Goker M."/>
            <person name="Woyke T."/>
            <person name="Klenk H.P."/>
            <person name="Bryant D.A."/>
        </authorList>
    </citation>
    <scope>NUCLEOTIDE SEQUENCE [LARGE SCALE GENOMIC DNA]</scope>
    <source>
        <strain evidence="2">ATCC 23779 / DSM 785 / 114-95</strain>
    </source>
</reference>
<proteinExistence type="predicted"/>
<keyword evidence="2" id="KW-1185">Reference proteome</keyword>
<gene>
    <name evidence="1" type="ordered locus">Haur_4307</name>
</gene>
<dbReference type="HOGENOM" id="CLU_2493648_0_0_0"/>
<dbReference type="Proteomes" id="UP000000787">
    <property type="component" value="Chromosome"/>
</dbReference>
<protein>
    <submittedName>
        <fullName evidence="1">Uncharacterized protein</fullName>
    </submittedName>
</protein>